<accession>A0A7C2N9E3</accession>
<sequence length="287" mass="32107">MCLSHYWLQGRKCQESACVGWRSLLLFSREEGGDPMRVPTVLVALTVIALGACGGKKEEQTAKVNLGEQLAKVKALHAQHLEKAQKLRELRNELASLKAKPKLEAAESQRKQALEEQIKQASKELDKVFTDDQNELASFLNTALNDAPQAPETLEGLKIYAEDTILNAKDFINEAGDYRKAAELLETAQSYFEGVSAPVPAELKSLLEEARKFRFITKERFDQVQKGMTAEQVKAITGTPLALNIREQEVKGKKVTIWLFRSESGDIASFFFDDKGKLYSKDWKAGK</sequence>
<dbReference type="EMBL" id="DSMR01000279">
    <property type="protein sequence ID" value="HET47284.1"/>
    <property type="molecule type" value="Genomic_DNA"/>
</dbReference>
<feature type="coiled-coil region" evidence="1">
    <location>
        <begin position="73"/>
        <end position="131"/>
    </location>
</feature>
<organism evidence="4">
    <name type="scientific">Thermoanaerobaculum aquaticum</name>
    <dbReference type="NCBI Taxonomy" id="1312852"/>
    <lineage>
        <taxon>Bacteria</taxon>
        <taxon>Pseudomonadati</taxon>
        <taxon>Acidobacteriota</taxon>
        <taxon>Thermoanaerobaculia</taxon>
        <taxon>Thermoanaerobaculales</taxon>
        <taxon>Thermoanaerobaculaceae</taxon>
        <taxon>Thermoanaerobaculum</taxon>
    </lineage>
</organism>
<dbReference type="Gene3D" id="3.10.450.730">
    <property type="entry name" value="BLIP domain"/>
    <property type="match status" value="1"/>
</dbReference>
<comment type="caution">
    <text evidence="4">The sequence shown here is derived from an EMBL/GenBank/DDBJ whole genome shotgun (WGS) entry which is preliminary data.</text>
</comment>
<reference evidence="4" key="1">
    <citation type="journal article" date="2020" name="mSystems">
        <title>Genome- and Community-Level Interaction Insights into Carbon Utilization and Element Cycling Functions of Hydrothermarchaeota in Hydrothermal Sediment.</title>
        <authorList>
            <person name="Zhou Z."/>
            <person name="Liu Y."/>
            <person name="Xu W."/>
            <person name="Pan J."/>
            <person name="Luo Z.H."/>
            <person name="Li M."/>
        </authorList>
    </citation>
    <scope>NUCLEOTIDE SEQUENCE [LARGE SCALE GENOMIC DNA]</scope>
    <source>
        <strain evidence="3">SpSt-186</strain>
        <strain evidence="4">SpSt-299</strain>
    </source>
</reference>
<keyword evidence="1" id="KW-0175">Coiled coil</keyword>
<protein>
    <submittedName>
        <fullName evidence="4">Outer membrane protein assembly factor BamE</fullName>
    </submittedName>
</protein>
<dbReference type="Pfam" id="PF04355">
    <property type="entry name" value="BamE"/>
    <property type="match status" value="1"/>
</dbReference>
<feature type="domain" description="Outer membrane protein assembly factor BamE" evidence="2">
    <location>
        <begin position="215"/>
        <end position="242"/>
    </location>
</feature>
<dbReference type="AlphaFoldDB" id="A0A7C2N9E3"/>
<dbReference type="InterPro" id="IPR007450">
    <property type="entry name" value="BamE_dom"/>
</dbReference>
<name>A0A7C2N9E3_9BACT</name>
<dbReference type="GO" id="GO:0019867">
    <property type="term" value="C:outer membrane"/>
    <property type="evidence" value="ECO:0007669"/>
    <property type="project" value="InterPro"/>
</dbReference>
<evidence type="ECO:0000313" key="3">
    <source>
        <dbReference type="EMBL" id="HEQ88043.1"/>
    </source>
</evidence>
<evidence type="ECO:0000259" key="2">
    <source>
        <dbReference type="Pfam" id="PF04355"/>
    </source>
</evidence>
<dbReference type="EMBL" id="DSHW01000101">
    <property type="protein sequence ID" value="HEQ88043.1"/>
    <property type="molecule type" value="Genomic_DNA"/>
</dbReference>
<proteinExistence type="predicted"/>
<evidence type="ECO:0000256" key="1">
    <source>
        <dbReference type="SAM" id="Coils"/>
    </source>
</evidence>
<evidence type="ECO:0000313" key="4">
    <source>
        <dbReference type="EMBL" id="HET47284.1"/>
    </source>
</evidence>
<gene>
    <name evidence="4" type="primary">bamE</name>
    <name evidence="3" type="ORF">ENP06_01370</name>
    <name evidence="4" type="ORF">ENQ31_03875</name>
</gene>